<protein>
    <recommendedName>
        <fullName evidence="3">U-box domain-containing protein</fullName>
    </recommendedName>
</protein>
<feature type="transmembrane region" description="Helical" evidence="2">
    <location>
        <begin position="173"/>
        <end position="195"/>
    </location>
</feature>
<proteinExistence type="predicted"/>
<comment type="caution">
    <text evidence="4">The sequence shown here is derived from an EMBL/GenBank/DDBJ whole genome shotgun (WGS) entry which is preliminary data.</text>
</comment>
<feature type="domain" description="U-box" evidence="3">
    <location>
        <begin position="343"/>
        <end position="416"/>
    </location>
</feature>
<dbReference type="GO" id="GO:0016567">
    <property type="term" value="P:protein ubiquitination"/>
    <property type="evidence" value="ECO:0007669"/>
    <property type="project" value="InterPro"/>
</dbReference>
<dbReference type="Pfam" id="PF04564">
    <property type="entry name" value="U-box"/>
    <property type="match status" value="1"/>
</dbReference>
<dbReference type="GO" id="GO:0004842">
    <property type="term" value="F:ubiquitin-protein transferase activity"/>
    <property type="evidence" value="ECO:0007669"/>
    <property type="project" value="InterPro"/>
</dbReference>
<gene>
    <name evidence="4" type="ORF">WJX81_005421</name>
</gene>
<dbReference type="InterPro" id="IPR013083">
    <property type="entry name" value="Znf_RING/FYVE/PHD"/>
</dbReference>
<dbReference type="EMBL" id="JALJOU010000041">
    <property type="protein sequence ID" value="KAK9832525.1"/>
    <property type="molecule type" value="Genomic_DNA"/>
</dbReference>
<dbReference type="InterPro" id="IPR003613">
    <property type="entry name" value="Ubox_domain"/>
</dbReference>
<reference evidence="4 5" key="1">
    <citation type="journal article" date="2024" name="Nat. Commun.">
        <title>Phylogenomics reveals the evolutionary origins of lichenization in chlorophyte algae.</title>
        <authorList>
            <person name="Puginier C."/>
            <person name="Libourel C."/>
            <person name="Otte J."/>
            <person name="Skaloud P."/>
            <person name="Haon M."/>
            <person name="Grisel S."/>
            <person name="Petersen M."/>
            <person name="Berrin J.G."/>
            <person name="Delaux P.M."/>
            <person name="Dal Grande F."/>
            <person name="Keller J."/>
        </authorList>
    </citation>
    <scope>NUCLEOTIDE SEQUENCE [LARGE SCALE GENOMIC DNA]</scope>
    <source>
        <strain evidence="4 5">SAG 245.80</strain>
    </source>
</reference>
<feature type="transmembrane region" description="Helical" evidence="2">
    <location>
        <begin position="271"/>
        <end position="291"/>
    </location>
</feature>
<dbReference type="SMART" id="SM00504">
    <property type="entry name" value="Ubox"/>
    <property type="match status" value="1"/>
</dbReference>
<dbReference type="AlphaFoldDB" id="A0AAW1RFS6"/>
<dbReference type="SUPFAM" id="SSF57850">
    <property type="entry name" value="RING/U-box"/>
    <property type="match status" value="1"/>
</dbReference>
<sequence>MVRALLALAAGTWGVLKQRGFWVALAASFLFSRVYQPGALKVEAPCRAGPWVTGSASPAAVPYNVLQRDAAPRVQAPSRWWPHRRKATAAPDPPAASGAGAGAPGPPRSLWEFRRARPLFSDAVLSLALSAPRVATLWLYVYDPATITRLREAACALRAWRDAWLLRLFASEWTFWELAIFAPSLQVAGYASLFLRRHPLVAVWTMLVAGAHVTLEIYALAVVLHGLGAPAAETFSSLILSHVLTPLFNILLALAQVPLSHMLPSAAMRVLFWARVILLPLVSLYADWVAWLPAEPEDGEARGVRGPVRSDQRARRSREEAAAVHWPPPLAIPEWLEEEADGAAPDFFRCPITLGLMREPTQTPAGVTYEREAIVRWLANHRSDPSTKMALRRRHLAPNLALRSAIEGWVASEAVVRGRRSPAASLSCRGVFTVCH</sequence>
<feature type="region of interest" description="Disordered" evidence="1">
    <location>
        <begin position="299"/>
        <end position="321"/>
    </location>
</feature>
<evidence type="ECO:0000259" key="3">
    <source>
        <dbReference type="PROSITE" id="PS51698"/>
    </source>
</evidence>
<dbReference type="PANTHER" id="PTHR46573">
    <property type="entry name" value="WD REPEAT, SAM AND U-BOX DOMAIN-CONTAINING PROTEIN 1"/>
    <property type="match status" value="1"/>
</dbReference>
<dbReference type="Gene3D" id="3.30.40.10">
    <property type="entry name" value="Zinc/RING finger domain, C3HC4 (zinc finger)"/>
    <property type="match status" value="1"/>
</dbReference>
<keyword evidence="5" id="KW-1185">Reference proteome</keyword>
<feature type="region of interest" description="Disordered" evidence="1">
    <location>
        <begin position="82"/>
        <end position="105"/>
    </location>
</feature>
<evidence type="ECO:0000313" key="4">
    <source>
        <dbReference type="EMBL" id="KAK9832525.1"/>
    </source>
</evidence>
<dbReference type="CDD" id="cd16655">
    <property type="entry name" value="RING-Ubox_WDSUB1-like"/>
    <property type="match status" value="1"/>
</dbReference>
<keyword evidence="2" id="KW-1133">Transmembrane helix</keyword>
<dbReference type="Proteomes" id="UP001445335">
    <property type="component" value="Unassembled WGS sequence"/>
</dbReference>
<accession>A0AAW1RFS6</accession>
<evidence type="ECO:0000256" key="1">
    <source>
        <dbReference type="SAM" id="MobiDB-lite"/>
    </source>
</evidence>
<name>A0AAW1RFS6_9CHLO</name>
<keyword evidence="2" id="KW-0812">Transmembrane</keyword>
<evidence type="ECO:0000313" key="5">
    <source>
        <dbReference type="Proteomes" id="UP001445335"/>
    </source>
</evidence>
<feature type="transmembrane region" description="Helical" evidence="2">
    <location>
        <begin position="239"/>
        <end position="259"/>
    </location>
</feature>
<organism evidence="4 5">
    <name type="scientific">Elliptochloris bilobata</name>
    <dbReference type="NCBI Taxonomy" id="381761"/>
    <lineage>
        <taxon>Eukaryota</taxon>
        <taxon>Viridiplantae</taxon>
        <taxon>Chlorophyta</taxon>
        <taxon>core chlorophytes</taxon>
        <taxon>Trebouxiophyceae</taxon>
        <taxon>Trebouxiophyceae incertae sedis</taxon>
        <taxon>Elliptochloris clade</taxon>
        <taxon>Elliptochloris</taxon>
    </lineage>
</organism>
<dbReference type="InterPro" id="IPR052085">
    <property type="entry name" value="WD-SAM-U-box"/>
</dbReference>
<evidence type="ECO:0000256" key="2">
    <source>
        <dbReference type="SAM" id="Phobius"/>
    </source>
</evidence>
<feature type="transmembrane region" description="Helical" evidence="2">
    <location>
        <begin position="202"/>
        <end position="227"/>
    </location>
</feature>
<dbReference type="PANTHER" id="PTHR46573:SF1">
    <property type="entry name" value="WD REPEAT, SAM AND U-BOX DOMAIN-CONTAINING PROTEIN 1"/>
    <property type="match status" value="1"/>
</dbReference>
<keyword evidence="2" id="KW-0472">Membrane</keyword>
<dbReference type="PROSITE" id="PS51698">
    <property type="entry name" value="U_BOX"/>
    <property type="match status" value="1"/>
</dbReference>